<dbReference type="Proteomes" id="UP001501752">
    <property type="component" value="Unassembled WGS sequence"/>
</dbReference>
<protein>
    <submittedName>
        <fullName evidence="1">Uncharacterized protein</fullName>
    </submittedName>
</protein>
<name>A0ABP9DYN4_9ACTN</name>
<reference evidence="2" key="1">
    <citation type="journal article" date="2019" name="Int. J. Syst. Evol. Microbiol.">
        <title>The Global Catalogue of Microorganisms (GCM) 10K type strain sequencing project: providing services to taxonomists for standard genome sequencing and annotation.</title>
        <authorList>
            <consortium name="The Broad Institute Genomics Platform"/>
            <consortium name="The Broad Institute Genome Sequencing Center for Infectious Disease"/>
            <person name="Wu L."/>
            <person name="Ma J."/>
        </authorList>
    </citation>
    <scope>NUCLEOTIDE SEQUENCE [LARGE SCALE GENOMIC DNA]</scope>
    <source>
        <strain evidence="2">JCM 13006</strain>
    </source>
</reference>
<proteinExistence type="predicted"/>
<evidence type="ECO:0000313" key="1">
    <source>
        <dbReference type="EMBL" id="GAA4862958.1"/>
    </source>
</evidence>
<organism evidence="1 2">
    <name type="scientific">Kitasatospora terrestris</name>
    <dbReference type="NCBI Taxonomy" id="258051"/>
    <lineage>
        <taxon>Bacteria</taxon>
        <taxon>Bacillati</taxon>
        <taxon>Actinomycetota</taxon>
        <taxon>Actinomycetes</taxon>
        <taxon>Kitasatosporales</taxon>
        <taxon>Streptomycetaceae</taxon>
        <taxon>Kitasatospora</taxon>
    </lineage>
</organism>
<evidence type="ECO:0000313" key="2">
    <source>
        <dbReference type="Proteomes" id="UP001501752"/>
    </source>
</evidence>
<gene>
    <name evidence="1" type="ORF">GCM10023235_46440</name>
</gene>
<sequence length="73" mass="7391">MATEAMANLVIGRCQPTVTGRSGSETGAAGASWAVSGMRVLLSGGPSVAIAGERTVGAEPRANGFHPARLIRR</sequence>
<keyword evidence="2" id="KW-1185">Reference proteome</keyword>
<comment type="caution">
    <text evidence="1">The sequence shown here is derived from an EMBL/GenBank/DDBJ whole genome shotgun (WGS) entry which is preliminary data.</text>
</comment>
<dbReference type="EMBL" id="BAABIS010000001">
    <property type="protein sequence ID" value="GAA4862958.1"/>
    <property type="molecule type" value="Genomic_DNA"/>
</dbReference>
<accession>A0ABP9DYN4</accession>